<evidence type="ECO:0000313" key="19">
    <source>
        <dbReference type="Proteomes" id="UP000008225"/>
    </source>
</evidence>
<dbReference type="AlphaFoldDB" id="A0A5F4W9A7"/>
<dbReference type="InterPro" id="IPR035300">
    <property type="entry name" value="L1_dsRBD"/>
</dbReference>
<dbReference type="FunFam" id="3.30.70.1820:FF:000002">
    <property type="entry name" value="LINE-1 retrotransposable element ORF1 protein"/>
    <property type="match status" value="1"/>
</dbReference>
<comment type="subcellular location">
    <subcellularLocation>
        <location evidence="1">Cytoplasm</location>
        <location evidence="1">Stress granule</location>
    </subcellularLocation>
    <subcellularLocation>
        <location evidence="2">Nucleus</location>
        <location evidence="2">Nucleolus</location>
    </subcellularLocation>
</comment>
<dbReference type="GO" id="GO:0010494">
    <property type="term" value="C:cytoplasmic stress granule"/>
    <property type="evidence" value="ECO:0007669"/>
    <property type="project" value="UniProtKB-SubCell"/>
</dbReference>
<evidence type="ECO:0000259" key="17">
    <source>
        <dbReference type="Pfam" id="PF17490"/>
    </source>
</evidence>
<evidence type="ECO:0000259" key="15">
    <source>
        <dbReference type="Pfam" id="PF02994"/>
    </source>
</evidence>
<dbReference type="Pfam" id="PF17490">
    <property type="entry name" value="Tnp_22_dsRBD"/>
    <property type="match status" value="1"/>
</dbReference>
<feature type="compositionally biased region" description="Basic and acidic residues" evidence="14">
    <location>
        <begin position="25"/>
        <end position="44"/>
    </location>
</feature>
<dbReference type="Pfam" id="PF02994">
    <property type="entry name" value="Transposase_22"/>
    <property type="match status" value="1"/>
</dbReference>
<evidence type="ECO:0000256" key="1">
    <source>
        <dbReference type="ARBA" id="ARBA00004210"/>
    </source>
</evidence>
<name>A0A5F4W9A7_CALJA</name>
<dbReference type="GO" id="GO:0005730">
    <property type="term" value="C:nucleolus"/>
    <property type="evidence" value="ECO:0007669"/>
    <property type="project" value="UniProtKB-SubCell"/>
</dbReference>
<evidence type="ECO:0000256" key="12">
    <source>
        <dbReference type="ARBA" id="ARBA00078321"/>
    </source>
</evidence>
<dbReference type="InterPro" id="IPR043636">
    <property type="entry name" value="L1_RRM_dom"/>
</dbReference>
<protein>
    <recommendedName>
        <fullName evidence="10">LINE-1 retrotransposable element ORF1 protein</fullName>
    </recommendedName>
    <alternativeName>
        <fullName evidence="11">LINE retrotransposable element 1</fullName>
    </alternativeName>
    <alternativeName>
        <fullName evidence="12">LINE1 retrotransposable element 1</fullName>
    </alternativeName>
</protein>
<keyword evidence="19" id="KW-1185">Reference proteome</keyword>
<dbReference type="FunFam" id="3.30.250.20:FF:000005">
    <property type="entry name" value="LINE-1 retrotransposable element ORF1 protein"/>
    <property type="match status" value="1"/>
</dbReference>
<dbReference type="Ensembl" id="ENSCJAT00000106346.2">
    <property type="protein sequence ID" value="ENSCJAP00000074272.2"/>
    <property type="gene ID" value="ENSCJAG00000058482.2"/>
</dbReference>
<dbReference type="SUPFAM" id="SSF57997">
    <property type="entry name" value="Tropomyosin"/>
    <property type="match status" value="1"/>
</dbReference>
<keyword evidence="5" id="KW-0832">Ubl conjugation</keyword>
<dbReference type="GO" id="GO:0032197">
    <property type="term" value="P:retrotransposition"/>
    <property type="evidence" value="ECO:0007669"/>
    <property type="project" value="UniProtKB-ARBA"/>
</dbReference>
<feature type="coiled-coil region" evidence="13">
    <location>
        <begin position="84"/>
        <end position="156"/>
    </location>
</feature>
<evidence type="ECO:0000256" key="11">
    <source>
        <dbReference type="ARBA" id="ARBA00076441"/>
    </source>
</evidence>
<evidence type="ECO:0000313" key="18">
    <source>
        <dbReference type="Ensembl" id="ENSCJAP00000074272.2"/>
    </source>
</evidence>
<dbReference type="GO" id="GO:0000166">
    <property type="term" value="F:nucleotide binding"/>
    <property type="evidence" value="ECO:0007669"/>
    <property type="project" value="UniProtKB-KW"/>
</dbReference>
<organism evidence="18 19">
    <name type="scientific">Callithrix jacchus</name>
    <name type="common">White-tufted-ear marmoset</name>
    <name type="synonym">Simia Jacchus</name>
    <dbReference type="NCBI Taxonomy" id="9483"/>
    <lineage>
        <taxon>Eukaryota</taxon>
        <taxon>Metazoa</taxon>
        <taxon>Chordata</taxon>
        <taxon>Craniata</taxon>
        <taxon>Vertebrata</taxon>
        <taxon>Euteleostomi</taxon>
        <taxon>Mammalia</taxon>
        <taxon>Eutheria</taxon>
        <taxon>Euarchontoglires</taxon>
        <taxon>Primates</taxon>
        <taxon>Haplorrhini</taxon>
        <taxon>Platyrrhini</taxon>
        <taxon>Cebidae</taxon>
        <taxon>Callitrichinae</taxon>
        <taxon>Callithrix</taxon>
        <taxon>Callithrix</taxon>
    </lineage>
</organism>
<dbReference type="GeneTree" id="ENSGT01150000286955"/>
<comment type="function">
    <text evidence="8">Nucleic acid-binding protein which is essential for retrotransposition of LINE-1 elements in the genome. Functions as a nucleic acid chaperone binding its own transcript and therefore preferentially mobilizing the transcript from which they are encoded.</text>
</comment>
<dbReference type="InterPro" id="IPR004244">
    <property type="entry name" value="Transposase_22"/>
</dbReference>
<evidence type="ECO:0000256" key="13">
    <source>
        <dbReference type="SAM" id="Coils"/>
    </source>
</evidence>
<proteinExistence type="inferred from homology"/>
<evidence type="ECO:0000256" key="8">
    <source>
        <dbReference type="ARBA" id="ARBA00060281"/>
    </source>
</evidence>
<dbReference type="InterPro" id="IPR035301">
    <property type="entry name" value="L1_trimer"/>
</dbReference>
<accession>A0A5F4W9A7</accession>
<evidence type="ECO:0000256" key="6">
    <source>
        <dbReference type="ARBA" id="ARBA00023054"/>
    </source>
</evidence>
<keyword evidence="7" id="KW-0539">Nucleus</keyword>
<evidence type="ECO:0000256" key="5">
    <source>
        <dbReference type="ARBA" id="ARBA00022843"/>
    </source>
</evidence>
<feature type="region of interest" description="Disordered" evidence="14">
    <location>
        <begin position="1"/>
        <end position="44"/>
    </location>
</feature>
<dbReference type="Bgee" id="ENSCJAG00000058482">
    <property type="expression patterns" value="Expressed in cerebellum and 6 other cell types or tissues"/>
</dbReference>
<comment type="similarity">
    <text evidence="9">Belongs to the transposase 22 family.</text>
</comment>
<dbReference type="Pfam" id="PF17489">
    <property type="entry name" value="Tnp_22_trimer"/>
    <property type="match status" value="1"/>
</dbReference>
<dbReference type="STRING" id="9483.ENSCJAP00000074272"/>
<feature type="domain" description="L1 transposable element trimerization" evidence="16">
    <location>
        <begin position="128"/>
        <end position="170"/>
    </location>
</feature>
<reference evidence="18" key="1">
    <citation type="submission" date="2009-03" db="EMBL/GenBank/DDBJ databases">
        <authorList>
            <person name="Warren W."/>
            <person name="Ye L."/>
            <person name="Minx P."/>
            <person name="Worley K."/>
            <person name="Gibbs R."/>
            <person name="Wilson R.K."/>
        </authorList>
    </citation>
    <scope>NUCLEOTIDE SEQUENCE [LARGE SCALE GENOMIC DNA]</scope>
</reference>
<dbReference type="InterPro" id="IPR042566">
    <property type="entry name" value="L1_C"/>
</dbReference>
<evidence type="ECO:0000256" key="14">
    <source>
        <dbReference type="SAM" id="MobiDB-lite"/>
    </source>
</evidence>
<reference evidence="18" key="2">
    <citation type="submission" date="2025-08" db="UniProtKB">
        <authorList>
            <consortium name="Ensembl"/>
        </authorList>
    </citation>
    <scope>IDENTIFICATION</scope>
</reference>
<dbReference type="Proteomes" id="UP000008225">
    <property type="component" value="Chromosome 15"/>
</dbReference>
<dbReference type="PANTHER" id="PTHR11505">
    <property type="entry name" value="L1 TRANSPOSABLE ELEMENT-RELATED"/>
    <property type="match status" value="1"/>
</dbReference>
<sequence length="349" mass="41278">MKGKKQPKKAEYTQNQNPSATEEALMEKDSSATEQALMEKDSSATEQVLMEKDCVPLSEIGFKRWMMRNFWELKELVLTQCKETKNFEKTFDEMMKRIDNIERNTNELMELKNTTRELSEICTSLNSRMDQAEDRISEVEDQLNEIKRQDKNREKRIKRNEQSLQEIWDYVKRPNIHLIGVPECDGENEFKLKNILQDIIQENFPNLAKQDTIQPQAIQRTPQRYSSRPTPRHIIVRFTRIETKEKILRAARGKDQVTHKGKPIRLTADLSAEILQARREWGPIFNILKKQNFQPRISYPANLSFTIEGKIKSFRNKQVLRDFITTRPALQELLKEALYLERNNQYEPF</sequence>
<dbReference type="InParanoid" id="A0A5F4W9A7"/>
<evidence type="ECO:0000256" key="4">
    <source>
        <dbReference type="ARBA" id="ARBA00022741"/>
    </source>
</evidence>
<dbReference type="Gene3D" id="1.20.5.390">
    <property type="entry name" value="L1 transposable element, trimerization domain"/>
    <property type="match status" value="1"/>
</dbReference>
<keyword evidence="6 13" id="KW-0175">Coiled coil</keyword>
<dbReference type="Gene3D" id="3.30.250.20">
    <property type="entry name" value="L1 transposable element, C-terminal domain"/>
    <property type="match status" value="1"/>
</dbReference>
<evidence type="ECO:0000256" key="2">
    <source>
        <dbReference type="ARBA" id="ARBA00004604"/>
    </source>
</evidence>
<evidence type="ECO:0000259" key="16">
    <source>
        <dbReference type="Pfam" id="PF17489"/>
    </source>
</evidence>
<feature type="domain" description="L1 transposable element dsRBD-like" evidence="17">
    <location>
        <begin position="272"/>
        <end position="336"/>
    </location>
</feature>
<evidence type="ECO:0000256" key="10">
    <source>
        <dbReference type="ARBA" id="ARBA00067412"/>
    </source>
</evidence>
<keyword evidence="3" id="KW-0963">Cytoplasm</keyword>
<reference evidence="18" key="3">
    <citation type="submission" date="2025-09" db="UniProtKB">
        <authorList>
            <consortium name="Ensembl"/>
        </authorList>
    </citation>
    <scope>IDENTIFICATION</scope>
</reference>
<evidence type="ECO:0000256" key="9">
    <source>
        <dbReference type="ARBA" id="ARBA00061640"/>
    </source>
</evidence>
<evidence type="ECO:0000256" key="7">
    <source>
        <dbReference type="ARBA" id="ARBA00023242"/>
    </source>
</evidence>
<feature type="domain" description="L1 transposable element RRM" evidence="15">
    <location>
        <begin position="173"/>
        <end position="269"/>
    </location>
</feature>
<evidence type="ECO:0000256" key="3">
    <source>
        <dbReference type="ARBA" id="ARBA00022490"/>
    </source>
</evidence>
<dbReference type="Gene3D" id="3.30.70.1820">
    <property type="entry name" value="L1 transposable element, RRM domain"/>
    <property type="match status" value="1"/>
</dbReference>
<dbReference type="FunFam" id="1.20.5.390:FF:000005">
    <property type="entry name" value="LINE-1 retrotransposable element ORF1 protein"/>
    <property type="match status" value="1"/>
</dbReference>
<keyword evidence="4" id="KW-0547">Nucleotide-binding</keyword>